<evidence type="ECO:0000256" key="3">
    <source>
        <dbReference type="ARBA" id="ARBA00022679"/>
    </source>
</evidence>
<accession>A0ABS1QMS3</accession>
<dbReference type="RefSeq" id="WP_202082075.1">
    <property type="nucleotide sequence ID" value="NZ_JAERTZ010000004.1"/>
</dbReference>
<evidence type="ECO:0000259" key="7">
    <source>
        <dbReference type="Pfam" id="PF00588"/>
    </source>
</evidence>
<dbReference type="EMBL" id="JAERTZ010000004">
    <property type="protein sequence ID" value="MBL1376101.1"/>
    <property type="molecule type" value="Genomic_DNA"/>
</dbReference>
<evidence type="ECO:0000256" key="1">
    <source>
        <dbReference type="ARBA" id="ARBA00022490"/>
    </source>
</evidence>
<comment type="caution">
    <text evidence="8">The sequence shown here is derived from an EMBL/GenBank/DDBJ whole genome shotgun (WGS) entry which is preliminary data.</text>
</comment>
<evidence type="ECO:0000313" key="8">
    <source>
        <dbReference type="EMBL" id="MBL1376101.1"/>
    </source>
</evidence>
<evidence type="ECO:0000256" key="4">
    <source>
        <dbReference type="ARBA" id="ARBA00022691"/>
    </source>
</evidence>
<dbReference type="EC" id="2.1.1.207" evidence="6"/>
<evidence type="ECO:0000313" key="9">
    <source>
        <dbReference type="Proteomes" id="UP000638570"/>
    </source>
</evidence>
<dbReference type="CDD" id="cd18094">
    <property type="entry name" value="SpoU-like_TrmL"/>
    <property type="match status" value="1"/>
</dbReference>
<organism evidence="8 9">
    <name type="scientific">Zobellella iuensis</name>
    <dbReference type="NCBI Taxonomy" id="2803811"/>
    <lineage>
        <taxon>Bacteria</taxon>
        <taxon>Pseudomonadati</taxon>
        <taxon>Pseudomonadota</taxon>
        <taxon>Gammaproteobacteria</taxon>
        <taxon>Aeromonadales</taxon>
        <taxon>Aeromonadaceae</taxon>
        <taxon>Zobellella</taxon>
    </lineage>
</organism>
<comment type="function">
    <text evidence="6">Methylates the ribose at the nucleotide 34 wobble position in the two leucyl isoacceptors tRNA(Leu)(CmAA) and tRNA(Leu)(cmnm5UmAA). Catalyzes the methyl transfer from S-adenosyl-L-methionine to the 2'-OH of the wobble nucleotide.</text>
</comment>
<keyword evidence="5 6" id="KW-0819">tRNA processing</keyword>
<evidence type="ECO:0000256" key="2">
    <source>
        <dbReference type="ARBA" id="ARBA00022603"/>
    </source>
</evidence>
<keyword evidence="9" id="KW-1185">Reference proteome</keyword>
<comment type="similarity">
    <text evidence="6">Belongs to the class IV-like SAM-binding methyltransferase superfamily. RNA methyltransferase TrmH family. TrmL subfamily.</text>
</comment>
<feature type="binding site" evidence="6">
    <location>
        <position position="100"/>
    </location>
    <ligand>
        <name>S-adenosyl-L-methionine</name>
        <dbReference type="ChEBI" id="CHEBI:59789"/>
    </ligand>
</feature>
<evidence type="ECO:0000256" key="5">
    <source>
        <dbReference type="ARBA" id="ARBA00022694"/>
    </source>
</evidence>
<evidence type="ECO:0000256" key="6">
    <source>
        <dbReference type="HAMAP-Rule" id="MF_01885"/>
    </source>
</evidence>
<dbReference type="Gene3D" id="3.40.1280.10">
    <property type="match status" value="1"/>
</dbReference>
<name>A0ABS1QMS3_9GAMM</name>
<proteinExistence type="inferred from homology"/>
<comment type="catalytic activity">
    <reaction evidence="6">
        <text>5-carboxymethylaminomethyluridine(34) in tRNA(Leu) + S-adenosyl-L-methionine = 5-carboxymethylaminomethyl-2'-O-methyluridine(34) in tRNA(Leu) + S-adenosyl-L-homocysteine + H(+)</text>
        <dbReference type="Rhea" id="RHEA:43088"/>
        <dbReference type="Rhea" id="RHEA-COMP:10333"/>
        <dbReference type="Rhea" id="RHEA-COMP:10334"/>
        <dbReference type="ChEBI" id="CHEBI:15378"/>
        <dbReference type="ChEBI" id="CHEBI:57856"/>
        <dbReference type="ChEBI" id="CHEBI:59789"/>
        <dbReference type="ChEBI" id="CHEBI:74508"/>
        <dbReference type="ChEBI" id="CHEBI:74511"/>
        <dbReference type="EC" id="2.1.1.207"/>
    </reaction>
</comment>
<feature type="domain" description="tRNA/rRNA methyltransferase SpoU type" evidence="7">
    <location>
        <begin position="2"/>
        <end position="142"/>
    </location>
</feature>
<dbReference type="SUPFAM" id="SSF75217">
    <property type="entry name" value="alpha/beta knot"/>
    <property type="match status" value="1"/>
</dbReference>
<dbReference type="PANTHER" id="PTHR42971">
    <property type="entry name" value="TRNA (CYTIDINE(34)-2'-O)-METHYLTRANSFERASE"/>
    <property type="match status" value="1"/>
</dbReference>
<dbReference type="Pfam" id="PF00588">
    <property type="entry name" value="SpoU_methylase"/>
    <property type="match status" value="1"/>
</dbReference>
<reference evidence="9" key="1">
    <citation type="submission" date="2021-01" db="EMBL/GenBank/DDBJ databases">
        <title>Genome public.</title>
        <authorList>
            <person name="Liu C."/>
            <person name="Sun Q."/>
        </authorList>
    </citation>
    <scope>NUCLEOTIDE SEQUENCE [LARGE SCALE GENOMIC DNA]</scope>
    <source>
        <strain evidence="9">CGMCC 1.18722</strain>
    </source>
</reference>
<dbReference type="PIRSF" id="PIRSF029256">
    <property type="entry name" value="SpoU_TrmH_prd"/>
    <property type="match status" value="1"/>
</dbReference>
<dbReference type="HAMAP" id="MF_01885">
    <property type="entry name" value="tRNA_methyltr_TrmL"/>
    <property type="match status" value="1"/>
</dbReference>
<keyword evidence="1 6" id="KW-0963">Cytoplasm</keyword>
<dbReference type="InterPro" id="IPR029026">
    <property type="entry name" value="tRNA_m1G_MTases_N"/>
</dbReference>
<dbReference type="InterPro" id="IPR029028">
    <property type="entry name" value="Alpha/beta_knot_MTases"/>
</dbReference>
<dbReference type="Proteomes" id="UP000638570">
    <property type="component" value="Unassembled WGS sequence"/>
</dbReference>
<dbReference type="InterPro" id="IPR016914">
    <property type="entry name" value="TrmL"/>
</dbReference>
<dbReference type="InterPro" id="IPR001537">
    <property type="entry name" value="SpoU_MeTrfase"/>
</dbReference>
<keyword evidence="4 6" id="KW-0949">S-adenosyl-L-methionine</keyword>
<protein>
    <recommendedName>
        <fullName evidence="6">tRNA (cytidine(34)-2'-O)-methyltransferase</fullName>
        <ecNumber evidence="6">2.1.1.207</ecNumber>
    </recommendedName>
    <alternativeName>
        <fullName evidence="6">tRNA (cytidine/uridine-2'-O-)-methyltransferase TrmL</fullName>
    </alternativeName>
</protein>
<comment type="subcellular location">
    <subcellularLocation>
        <location evidence="6">Cytoplasm</location>
    </subcellularLocation>
</comment>
<keyword evidence="3 6" id="KW-0808">Transferase</keyword>
<gene>
    <name evidence="6" type="primary">trmL</name>
    <name evidence="8" type="ORF">JKV55_01980</name>
</gene>
<comment type="subunit">
    <text evidence="6">Homodimer.</text>
</comment>
<comment type="catalytic activity">
    <reaction evidence="6">
        <text>cytidine(34) in tRNA + S-adenosyl-L-methionine = 2'-O-methylcytidine(34) in tRNA + S-adenosyl-L-homocysteine + H(+)</text>
        <dbReference type="Rhea" id="RHEA:43084"/>
        <dbReference type="Rhea" id="RHEA-COMP:10331"/>
        <dbReference type="Rhea" id="RHEA-COMP:10332"/>
        <dbReference type="ChEBI" id="CHEBI:15378"/>
        <dbReference type="ChEBI" id="CHEBI:57856"/>
        <dbReference type="ChEBI" id="CHEBI:59789"/>
        <dbReference type="ChEBI" id="CHEBI:74495"/>
        <dbReference type="ChEBI" id="CHEBI:82748"/>
        <dbReference type="EC" id="2.1.1.207"/>
    </reaction>
</comment>
<dbReference type="PANTHER" id="PTHR42971:SF1">
    <property type="entry name" value="TRNA (CYTIDINE(34)-2'-O)-METHYLTRANSFERASE"/>
    <property type="match status" value="1"/>
</dbReference>
<sequence>MFEIALYEPEIAPNTGNIMRLVRNNGCRLHLIEPLGFDLEEKKLRRAGLDYADFGRIQLHPNYAAFLTAMAGRRLFACTTKGSRHHHEPAYQPGDVLLFGPETRGLPDAVLAAVAPEFRIRIPMQPDSRSLNLSNAVAVISYEAWRQQGFAGAR</sequence>
<comment type="caution">
    <text evidence="6">Lacks conserved residue(s) required for the propagation of feature annotation.</text>
</comment>
<feature type="binding site" evidence="6">
    <location>
        <position position="130"/>
    </location>
    <ligand>
        <name>S-adenosyl-L-methionine</name>
        <dbReference type="ChEBI" id="CHEBI:59789"/>
    </ligand>
</feature>
<keyword evidence="2 6" id="KW-0489">Methyltransferase</keyword>
<feature type="binding site" evidence="6">
    <location>
        <position position="122"/>
    </location>
    <ligand>
        <name>S-adenosyl-L-methionine</name>
        <dbReference type="ChEBI" id="CHEBI:59789"/>
    </ligand>
</feature>